<dbReference type="Proteomes" id="UP000051096">
    <property type="component" value="Unassembled WGS sequence"/>
</dbReference>
<dbReference type="InterPro" id="IPR036594">
    <property type="entry name" value="Meth_synthase_dom"/>
</dbReference>
<dbReference type="EMBL" id="LJUO01000186">
    <property type="protein sequence ID" value="KPK68071.1"/>
    <property type="molecule type" value="Genomic_DNA"/>
</dbReference>
<keyword evidence="2" id="KW-0479">Metal-binding</keyword>
<dbReference type="InterPro" id="IPR036724">
    <property type="entry name" value="Cobalamin-bd_sf"/>
</dbReference>
<organism evidence="6 7">
    <name type="scientific">candidate division WOR_3 bacterium SM23_60</name>
    <dbReference type="NCBI Taxonomy" id="1703780"/>
    <lineage>
        <taxon>Bacteria</taxon>
        <taxon>Bacteria division WOR-3</taxon>
    </lineage>
</organism>
<dbReference type="GO" id="GO:0032259">
    <property type="term" value="P:methylation"/>
    <property type="evidence" value="ECO:0007669"/>
    <property type="project" value="UniProtKB-KW"/>
</dbReference>
<dbReference type="SUPFAM" id="SSF47644">
    <property type="entry name" value="Methionine synthase domain"/>
    <property type="match status" value="1"/>
</dbReference>
<dbReference type="PROSITE" id="PS51337">
    <property type="entry name" value="B12_BINDING_NTER"/>
    <property type="match status" value="1"/>
</dbReference>
<evidence type="ECO:0000256" key="2">
    <source>
        <dbReference type="ARBA" id="ARBA00022723"/>
    </source>
</evidence>
<reference evidence="6 7" key="1">
    <citation type="journal article" date="2015" name="Microbiome">
        <title>Genomic resolution of linkages in carbon, nitrogen, and sulfur cycling among widespread estuary sediment bacteria.</title>
        <authorList>
            <person name="Baker B.J."/>
            <person name="Lazar C.S."/>
            <person name="Teske A.P."/>
            <person name="Dick G.J."/>
        </authorList>
    </citation>
    <scope>NUCLEOTIDE SEQUENCE [LARGE SCALE GENOMIC DNA]</scope>
    <source>
        <strain evidence="6">SM23_60</strain>
    </source>
</reference>
<dbReference type="GO" id="GO:0046872">
    <property type="term" value="F:metal ion binding"/>
    <property type="evidence" value="ECO:0007669"/>
    <property type="project" value="UniProtKB-KW"/>
</dbReference>
<dbReference type="FunFam" id="3.40.50.280:FF:000003">
    <property type="entry name" value="Dimethylamine methyltransferase corrinoid protein"/>
    <property type="match status" value="1"/>
</dbReference>
<dbReference type="InterPro" id="IPR003759">
    <property type="entry name" value="Cbl-bd_cap"/>
</dbReference>
<keyword evidence="6" id="KW-0808">Transferase</keyword>
<dbReference type="PROSITE" id="PS51332">
    <property type="entry name" value="B12_BINDING"/>
    <property type="match status" value="1"/>
</dbReference>
<dbReference type="Gene3D" id="1.10.1240.10">
    <property type="entry name" value="Methionine synthase domain"/>
    <property type="match status" value="1"/>
</dbReference>
<evidence type="ECO:0000313" key="6">
    <source>
        <dbReference type="EMBL" id="KPK68071.1"/>
    </source>
</evidence>
<dbReference type="Pfam" id="PF02310">
    <property type="entry name" value="B12-binding"/>
    <property type="match status" value="1"/>
</dbReference>
<dbReference type="InterPro" id="IPR006158">
    <property type="entry name" value="Cobalamin-bd"/>
</dbReference>
<gene>
    <name evidence="6" type="ORF">AMJ87_12465</name>
</gene>
<dbReference type="PANTHER" id="PTHR45833:SF1">
    <property type="entry name" value="METHIONINE SYNTHASE"/>
    <property type="match status" value="1"/>
</dbReference>
<dbReference type="GO" id="GO:0005829">
    <property type="term" value="C:cytosol"/>
    <property type="evidence" value="ECO:0007669"/>
    <property type="project" value="TreeGrafter"/>
</dbReference>
<dbReference type="SMART" id="SM01018">
    <property type="entry name" value="B12-binding_2"/>
    <property type="match status" value="1"/>
</dbReference>
<dbReference type="Gene3D" id="3.40.50.280">
    <property type="entry name" value="Cobalamin-binding domain"/>
    <property type="match status" value="1"/>
</dbReference>
<evidence type="ECO:0000259" key="5">
    <source>
        <dbReference type="PROSITE" id="PS51337"/>
    </source>
</evidence>
<dbReference type="AlphaFoldDB" id="A0A0S8G4W5"/>
<name>A0A0S8G4W5_UNCW3</name>
<comment type="caution">
    <text evidence="6">The sequence shown here is derived from an EMBL/GenBank/DDBJ whole genome shotgun (WGS) entry which is preliminary data.</text>
</comment>
<dbReference type="GO" id="GO:0031419">
    <property type="term" value="F:cobalamin binding"/>
    <property type="evidence" value="ECO:0007669"/>
    <property type="project" value="InterPro"/>
</dbReference>
<dbReference type="GO" id="GO:0046653">
    <property type="term" value="P:tetrahydrofolate metabolic process"/>
    <property type="evidence" value="ECO:0007669"/>
    <property type="project" value="TreeGrafter"/>
</dbReference>
<dbReference type="GO" id="GO:0008705">
    <property type="term" value="F:methionine synthase activity"/>
    <property type="evidence" value="ECO:0007669"/>
    <property type="project" value="TreeGrafter"/>
</dbReference>
<evidence type="ECO:0000256" key="3">
    <source>
        <dbReference type="ARBA" id="ARBA00023285"/>
    </source>
</evidence>
<dbReference type="SUPFAM" id="SSF52242">
    <property type="entry name" value="Cobalamin (vitamin B12)-binding domain"/>
    <property type="match status" value="1"/>
</dbReference>
<proteinExistence type="inferred from homology"/>
<comment type="similarity">
    <text evidence="1">Belongs to the methylamine corrinoid protein family.</text>
</comment>
<feature type="domain" description="B12-binding" evidence="4">
    <location>
        <begin position="88"/>
        <end position="214"/>
    </location>
</feature>
<dbReference type="InterPro" id="IPR050554">
    <property type="entry name" value="Met_Synthase/Corrinoid"/>
</dbReference>
<keyword evidence="6" id="KW-0489">Methyltransferase</keyword>
<sequence>MDILGEISRHLQAGSEEKVADVTRRAVKTNIPPKEILDKGLISGMNIIGEKYKAHEIFLPDVLLAAKAMYAGMDVLRPLFVKEDMPSAGKVVIGTVQGDLHDIGKNLVGIMLKGAGFEVIDLGNDVAPESFVETARKENASVIGMSALLTTTMPAMKRVIDYVKNEGLDSRIKTIIGGAPVSEEYAREIGADAYGYDSTHAVECVKKLIAEMHR</sequence>
<dbReference type="Pfam" id="PF02607">
    <property type="entry name" value="B12-binding_2"/>
    <property type="match status" value="1"/>
</dbReference>
<dbReference type="GO" id="GO:0050667">
    <property type="term" value="P:homocysteine metabolic process"/>
    <property type="evidence" value="ECO:0007669"/>
    <property type="project" value="TreeGrafter"/>
</dbReference>
<evidence type="ECO:0000256" key="1">
    <source>
        <dbReference type="ARBA" id="ARBA00010854"/>
    </source>
</evidence>
<evidence type="ECO:0000313" key="7">
    <source>
        <dbReference type="Proteomes" id="UP000051096"/>
    </source>
</evidence>
<protein>
    <submittedName>
        <fullName evidence="6">Methyltransferase</fullName>
    </submittedName>
</protein>
<dbReference type="PANTHER" id="PTHR45833">
    <property type="entry name" value="METHIONINE SYNTHASE"/>
    <property type="match status" value="1"/>
</dbReference>
<accession>A0A0S8G4W5</accession>
<dbReference type="CDD" id="cd02070">
    <property type="entry name" value="corrinoid_protein_B12-BD"/>
    <property type="match status" value="1"/>
</dbReference>
<feature type="domain" description="B12-binding N-terminal" evidence="5">
    <location>
        <begin position="1"/>
        <end position="88"/>
    </location>
</feature>
<keyword evidence="3" id="KW-0170">Cobalt</keyword>
<evidence type="ECO:0000259" key="4">
    <source>
        <dbReference type="PROSITE" id="PS51332"/>
    </source>
</evidence>